<dbReference type="PRINTS" id="PR00506">
    <property type="entry name" value="D21N6MTFRASE"/>
</dbReference>
<proteinExistence type="inferred from homology"/>
<evidence type="ECO:0000256" key="1">
    <source>
        <dbReference type="ARBA" id="ARBA00006594"/>
    </source>
</evidence>
<keyword evidence="8" id="KW-1185">Reference proteome</keyword>
<dbReference type="InterPro" id="IPR002052">
    <property type="entry name" value="DNA_methylase_N6_adenine_CS"/>
</dbReference>
<dbReference type="GO" id="GO:0032259">
    <property type="term" value="P:methylation"/>
    <property type="evidence" value="ECO:0007669"/>
    <property type="project" value="UniProtKB-KW"/>
</dbReference>
<dbReference type="GO" id="GO:0008170">
    <property type="term" value="F:N-methyltransferase activity"/>
    <property type="evidence" value="ECO:0007669"/>
    <property type="project" value="InterPro"/>
</dbReference>
<evidence type="ECO:0000259" key="6">
    <source>
        <dbReference type="Pfam" id="PF01555"/>
    </source>
</evidence>
<dbReference type="Proteomes" id="UP000289326">
    <property type="component" value="Chromosome"/>
</dbReference>
<dbReference type="GO" id="GO:0003677">
    <property type="term" value="F:DNA binding"/>
    <property type="evidence" value="ECO:0007669"/>
    <property type="project" value="InterPro"/>
</dbReference>
<evidence type="ECO:0000256" key="2">
    <source>
        <dbReference type="ARBA" id="ARBA00022603"/>
    </source>
</evidence>
<dbReference type="PROSITE" id="PS00092">
    <property type="entry name" value="N6_MTASE"/>
    <property type="match status" value="1"/>
</dbReference>
<name>A0A4P6MNN5_9BACT</name>
<gene>
    <name evidence="7" type="ORF">EG856_01645</name>
</gene>
<protein>
    <submittedName>
        <fullName evidence="7">Site-specific DNA-methyltransferase</fullName>
    </submittedName>
</protein>
<dbReference type="SUPFAM" id="SSF53335">
    <property type="entry name" value="S-adenosyl-L-methionine-dependent methyltransferases"/>
    <property type="match status" value="1"/>
</dbReference>
<keyword evidence="4" id="KW-0949">S-adenosyl-L-methionine</keyword>
<dbReference type="PIRSF" id="PIRSF015855">
    <property type="entry name" value="TypeIII_Mtase_mKpnI"/>
    <property type="match status" value="1"/>
</dbReference>
<feature type="compositionally biased region" description="Basic and acidic residues" evidence="5">
    <location>
        <begin position="11"/>
        <end position="22"/>
    </location>
</feature>
<dbReference type="InterPro" id="IPR002295">
    <property type="entry name" value="N4/N6-MTase_EcoPI_Mod-like"/>
</dbReference>
<feature type="domain" description="DNA methylase N-4/N-6" evidence="6">
    <location>
        <begin position="2"/>
        <end position="331"/>
    </location>
</feature>
<dbReference type="InterPro" id="IPR002941">
    <property type="entry name" value="DNA_methylase_N4/N6"/>
</dbReference>
<dbReference type="REBASE" id="302045">
    <property type="entry name" value="M2.Mph852ORF1635P"/>
</dbReference>
<dbReference type="Pfam" id="PF01555">
    <property type="entry name" value="N6_N4_Mtase"/>
    <property type="match status" value="1"/>
</dbReference>
<evidence type="ECO:0000256" key="3">
    <source>
        <dbReference type="ARBA" id="ARBA00022679"/>
    </source>
</evidence>
<dbReference type="Gene3D" id="3.40.50.150">
    <property type="entry name" value="Vaccinia Virus protein VP39"/>
    <property type="match status" value="1"/>
</dbReference>
<evidence type="ECO:0000256" key="4">
    <source>
        <dbReference type="ARBA" id="ARBA00022691"/>
    </source>
</evidence>
<sequence>MYIDPPYNTEAAKDDGNNSANDKENISASKFIYRDKFSRNGWLNMMNERLNLAKKLLKEDGVIFVSVDDNEQAYLKVLMDEIFGEENFVTNIVWHNNVKGRQFDKFIKNTYENIVMYSKNINNLNLTNDKLGPNTKSIFKDNISLYSKGYPLHNGTADFDINNRPNLCYSIYFNPQTKEAITRDEKEVENGNYFIGKSQRQDLLTKGFLRILPKINEKYGKQRVWRWSSNKFLREYKNELIYDSSDNYFYQKKRYSDDGTRKTKFKNYINIDGGSEKPKLLSIMNILIFTNPKPVELIKWIINIHPNKNARVLDFFAGSGTTGHAVLELNKEDGGNRTFTLVTNNENNIAQDVTYERLYRINHGLGTNNETFEWSKKNQPYKQNLNVFDLEYSPINIDQNQINTQYLIELLKHSLFKFGVSNTSDKDLINNLTNLYSLNKD</sequence>
<dbReference type="OrthoDB" id="9800801at2"/>
<evidence type="ECO:0000256" key="5">
    <source>
        <dbReference type="SAM" id="MobiDB-lite"/>
    </source>
</evidence>
<comment type="similarity">
    <text evidence="1">Belongs to the N(4)/N(6)-methyltransferase family.</text>
</comment>
<keyword evidence="3 7" id="KW-0808">Transferase</keyword>
<dbReference type="KEGG" id="mphi:EG856_01645"/>
<dbReference type="EMBL" id="CP034841">
    <property type="protein sequence ID" value="QBF34623.1"/>
    <property type="molecule type" value="Genomic_DNA"/>
</dbReference>
<organism evidence="7 8">
    <name type="scientific">Mycoplasmopsis phocirhinis</name>
    <dbReference type="NCBI Taxonomy" id="142650"/>
    <lineage>
        <taxon>Bacteria</taxon>
        <taxon>Bacillati</taxon>
        <taxon>Mycoplasmatota</taxon>
        <taxon>Mycoplasmoidales</taxon>
        <taxon>Metamycoplasmataceae</taxon>
        <taxon>Mycoplasmopsis</taxon>
    </lineage>
</organism>
<accession>A0A4P6MNN5</accession>
<reference evidence="7 8" key="1">
    <citation type="submission" date="2019-01" db="EMBL/GenBank/DDBJ databases">
        <title>Complete sequence and annotation of the Mycoplasma phocirhinis strain 852T genome.</title>
        <authorList>
            <person name="Frasca S.Jr."/>
            <person name="Kutish G.F."/>
            <person name="Castellanos Gell J."/>
            <person name="Michaels D.L."/>
            <person name="Brown D.R."/>
        </authorList>
    </citation>
    <scope>NUCLEOTIDE SEQUENCE [LARGE SCALE GENOMIC DNA]</scope>
    <source>
        <strain evidence="7 8">852</strain>
    </source>
</reference>
<dbReference type="InterPro" id="IPR029063">
    <property type="entry name" value="SAM-dependent_MTases_sf"/>
</dbReference>
<dbReference type="AlphaFoldDB" id="A0A4P6MNN5"/>
<feature type="region of interest" description="Disordered" evidence="5">
    <location>
        <begin position="1"/>
        <end position="22"/>
    </location>
</feature>
<evidence type="ECO:0000313" key="8">
    <source>
        <dbReference type="Proteomes" id="UP000289326"/>
    </source>
</evidence>
<keyword evidence="2 7" id="KW-0489">Methyltransferase</keyword>
<evidence type="ECO:0000313" key="7">
    <source>
        <dbReference type="EMBL" id="QBF34623.1"/>
    </source>
</evidence>